<gene>
    <name evidence="2" type="ORF">DY240_29915</name>
</gene>
<dbReference type="CDD" id="cd19152">
    <property type="entry name" value="AKR_AKR15A"/>
    <property type="match status" value="1"/>
</dbReference>
<dbReference type="PANTHER" id="PTHR42686">
    <property type="entry name" value="GH17980P-RELATED"/>
    <property type="match status" value="1"/>
</dbReference>
<dbReference type="InterPro" id="IPR036812">
    <property type="entry name" value="NAD(P)_OxRdtase_dom_sf"/>
</dbReference>
<proteinExistence type="predicted"/>
<dbReference type="InterPro" id="IPR023210">
    <property type="entry name" value="NADP_OxRdtase_dom"/>
</dbReference>
<comment type="caution">
    <text evidence="2">The sequence shown here is derived from an EMBL/GenBank/DDBJ whole genome shotgun (WGS) entry which is preliminary data.</text>
</comment>
<dbReference type="Gene3D" id="3.20.20.100">
    <property type="entry name" value="NADP-dependent oxidoreductase domain"/>
    <property type="match status" value="1"/>
</dbReference>
<dbReference type="PANTHER" id="PTHR42686:SF1">
    <property type="entry name" value="GH17980P-RELATED"/>
    <property type="match status" value="1"/>
</dbReference>
<keyword evidence="3" id="KW-1185">Reference proteome</keyword>
<dbReference type="EMBL" id="QUAL01000434">
    <property type="protein sequence ID" value="RIQ11130.1"/>
    <property type="molecule type" value="Genomic_DNA"/>
</dbReference>
<dbReference type="AlphaFoldDB" id="A0A418KGS2"/>
<feature type="domain" description="NADP-dependent oxidoreductase" evidence="1">
    <location>
        <begin position="8"/>
        <end position="310"/>
    </location>
</feature>
<dbReference type="InterPro" id="IPR020471">
    <property type="entry name" value="AKR"/>
</dbReference>
<dbReference type="Proteomes" id="UP000284057">
    <property type="component" value="Unassembled WGS sequence"/>
</dbReference>
<dbReference type="SUPFAM" id="SSF51430">
    <property type="entry name" value="NAD(P)-linked oxidoreductase"/>
    <property type="match status" value="1"/>
</dbReference>
<evidence type="ECO:0000313" key="2">
    <source>
        <dbReference type="EMBL" id="RIQ11130.1"/>
    </source>
</evidence>
<organism evidence="2 3">
    <name type="scientific">Jiangella rhizosphaerae</name>
    <dbReference type="NCBI Taxonomy" id="2293569"/>
    <lineage>
        <taxon>Bacteria</taxon>
        <taxon>Bacillati</taxon>
        <taxon>Actinomycetota</taxon>
        <taxon>Actinomycetes</taxon>
        <taxon>Jiangellales</taxon>
        <taxon>Jiangellaceae</taxon>
        <taxon>Jiangella</taxon>
    </lineage>
</organism>
<evidence type="ECO:0000313" key="3">
    <source>
        <dbReference type="Proteomes" id="UP000284057"/>
    </source>
</evidence>
<dbReference type="RefSeq" id="WP_119663298.1">
    <property type="nucleotide sequence ID" value="NZ_QUAL01000434.1"/>
</dbReference>
<reference evidence="2 3" key="1">
    <citation type="submission" date="2018-09" db="EMBL/GenBank/DDBJ databases">
        <title>Isolation, diversity and antifungal activity of actinobacteria from wheat.</title>
        <authorList>
            <person name="Han C."/>
        </authorList>
    </citation>
    <scope>NUCLEOTIDE SEQUENCE [LARGE SCALE GENOMIC DNA]</scope>
    <source>
        <strain evidence="2 3">NEAU-YY265</strain>
    </source>
</reference>
<name>A0A418KGS2_9ACTN</name>
<evidence type="ECO:0000259" key="1">
    <source>
        <dbReference type="Pfam" id="PF00248"/>
    </source>
</evidence>
<dbReference type="GO" id="GO:0005829">
    <property type="term" value="C:cytosol"/>
    <property type="evidence" value="ECO:0007669"/>
    <property type="project" value="TreeGrafter"/>
</dbReference>
<sequence>MSRRVPGPLGFGAASIGNLSGPVSDENAAATVAAAWDAGVRYFDTAPHYGLGLSERRLGAALRAYPRDSYVVSTKAGRLLRPVAGEVVGRDPGFHVPATHERVWDLSRDGIRRSLDESLTRLGLDRVDVLYLHDPEQRLDEARSTAVPALAELRDEGVVRAVGAGSMDVAALETLVATGALDVVMVAGGYSLLARPAAESLLPLCSRLGVDVVAASVFGSGLLASSAPSAAATYRYRPAPPSVVARARSLAEVCARHGVPLPTAALRFVLRHPAVRCAVVGMQSPAEAWANARAVTSPVPEALWSDLRAVDVDV</sequence>
<accession>A0A418KGS2</accession>
<protein>
    <submittedName>
        <fullName evidence="2">Aldo/keto reductase</fullName>
    </submittedName>
</protein>
<dbReference type="OrthoDB" id="9768851at2"/>
<dbReference type="Pfam" id="PF00248">
    <property type="entry name" value="Aldo_ket_red"/>
    <property type="match status" value="1"/>
</dbReference>
<dbReference type="GO" id="GO:0016491">
    <property type="term" value="F:oxidoreductase activity"/>
    <property type="evidence" value="ECO:0007669"/>
    <property type="project" value="InterPro"/>
</dbReference>